<evidence type="ECO:0000259" key="5">
    <source>
        <dbReference type="PROSITE" id="PS50126"/>
    </source>
</evidence>
<feature type="coiled-coil region" evidence="4">
    <location>
        <begin position="97"/>
        <end position="124"/>
    </location>
</feature>
<dbReference type="SUPFAM" id="SSF110993">
    <property type="entry name" value="eIF-2-alpha, C-terminal domain"/>
    <property type="match status" value="1"/>
</dbReference>
<evidence type="ECO:0000313" key="7">
    <source>
        <dbReference type="Proteomes" id="UP001146793"/>
    </source>
</evidence>
<dbReference type="FunFam" id="2.40.50.140:FF:000015">
    <property type="entry name" value="Eukaryotic translation initiation factor 2 subunit alpha"/>
    <property type="match status" value="1"/>
</dbReference>
<accession>A0AAV7YFZ3</accession>
<dbReference type="SUPFAM" id="SSF50249">
    <property type="entry name" value="Nucleic acid-binding proteins"/>
    <property type="match status" value="1"/>
</dbReference>
<dbReference type="GO" id="GO:0003743">
    <property type="term" value="F:translation initiation factor activity"/>
    <property type="evidence" value="ECO:0007669"/>
    <property type="project" value="UniProtKB-KW"/>
</dbReference>
<dbReference type="PROSITE" id="PS50126">
    <property type="entry name" value="S1"/>
    <property type="match status" value="1"/>
</dbReference>
<dbReference type="EMBL" id="JANTQA010000057">
    <property type="protein sequence ID" value="KAJ3428668.1"/>
    <property type="molecule type" value="Genomic_DNA"/>
</dbReference>
<reference evidence="6" key="1">
    <citation type="submission" date="2022-08" db="EMBL/GenBank/DDBJ databases">
        <title>Novel sulphate-reducing endosymbionts in the free-living metamonad Anaeramoeba.</title>
        <authorList>
            <person name="Jerlstrom-Hultqvist J."/>
            <person name="Cepicka I."/>
            <person name="Gallot-Lavallee L."/>
            <person name="Salas-Leiva D."/>
            <person name="Curtis B.A."/>
            <person name="Zahonova K."/>
            <person name="Pipaliya S."/>
            <person name="Dacks J."/>
            <person name="Roger A.J."/>
        </authorList>
    </citation>
    <scope>NUCLEOTIDE SEQUENCE</scope>
    <source>
        <strain evidence="6">Busselton2</strain>
    </source>
</reference>
<comment type="similarity">
    <text evidence="1">Belongs to the eIF-2-alpha family.</text>
</comment>
<dbReference type="InterPro" id="IPR012340">
    <property type="entry name" value="NA-bd_OB-fold"/>
</dbReference>
<proteinExistence type="inferred from homology"/>
<dbReference type="Gene3D" id="2.40.50.140">
    <property type="entry name" value="Nucleic acid-binding proteins"/>
    <property type="match status" value="1"/>
</dbReference>
<evidence type="ECO:0000256" key="1">
    <source>
        <dbReference type="ARBA" id="ARBA00007223"/>
    </source>
</evidence>
<dbReference type="Gene3D" id="3.30.70.1130">
    <property type="entry name" value="EIF_2_alpha"/>
    <property type="match status" value="1"/>
</dbReference>
<evidence type="ECO:0000313" key="6">
    <source>
        <dbReference type="EMBL" id="KAJ3428668.1"/>
    </source>
</evidence>
<dbReference type="PANTHER" id="PTHR10602">
    <property type="entry name" value="EUKARYOTIC TRANSLATION INITIATION FACTOR 2 SUBUNIT 1"/>
    <property type="match status" value="1"/>
</dbReference>
<dbReference type="AlphaFoldDB" id="A0AAV7YFZ3"/>
<keyword evidence="4" id="KW-0175">Coiled coil</keyword>
<keyword evidence="3" id="KW-0648">Protein biosynthesis</keyword>
<dbReference type="Pfam" id="PF00575">
    <property type="entry name" value="S1"/>
    <property type="match status" value="1"/>
</dbReference>
<dbReference type="SUPFAM" id="SSF116742">
    <property type="entry name" value="eIF2alpha middle domain-like"/>
    <property type="match status" value="1"/>
</dbReference>
<evidence type="ECO:0000256" key="3">
    <source>
        <dbReference type="ARBA" id="ARBA00022917"/>
    </source>
</evidence>
<dbReference type="CDD" id="cd04452">
    <property type="entry name" value="S1_IF2_alpha"/>
    <property type="match status" value="1"/>
</dbReference>
<keyword evidence="2 6" id="KW-0396">Initiation factor</keyword>
<evidence type="ECO:0000256" key="4">
    <source>
        <dbReference type="SAM" id="Coils"/>
    </source>
</evidence>
<sequence length="318" mass="36570">MSNNEENKNTKKTHKKKFEKCRFYENIYPQVGDLVVAIVTKITDMGVYASLIEYNNIEGMIVFSELTTRSMRSINKVAKIGRQEICVVLRVDQQKGYIDLSRKRANNEEEIKKCEKKFKKSKEVHSIIRHLSDSTGCSSIELYESFCWPLYSDYGHAYDAFSLAYSKPAILNAYEFPENVKEELLLTIRTRMTPHPVKIRADVQLTCFTYNGIGAIRESLMEGEELGDEIHPIEVTLVAPPHYIITTTTLDKRGGIKLLKQACLSIKKKIEEKQGNFELKKAPRVVSAKDDRDLVKLMKDLELNNQDVDDDEIEPDEY</sequence>
<feature type="domain" description="S1 motif" evidence="5">
    <location>
        <begin position="32"/>
        <end position="103"/>
    </location>
</feature>
<organism evidence="6 7">
    <name type="scientific">Anaeramoeba flamelloides</name>
    <dbReference type="NCBI Taxonomy" id="1746091"/>
    <lineage>
        <taxon>Eukaryota</taxon>
        <taxon>Metamonada</taxon>
        <taxon>Anaeramoebidae</taxon>
        <taxon>Anaeramoeba</taxon>
    </lineage>
</organism>
<protein>
    <submittedName>
        <fullName evidence="6">Eukaryotic translation initiation factor 2 subunit</fullName>
    </submittedName>
</protein>
<dbReference type="InterPro" id="IPR024055">
    <property type="entry name" value="TIF2_asu_C"/>
</dbReference>
<evidence type="ECO:0000256" key="2">
    <source>
        <dbReference type="ARBA" id="ARBA00022540"/>
    </source>
</evidence>
<name>A0AAV7YFZ3_9EUKA</name>
<dbReference type="InterPro" id="IPR024054">
    <property type="entry name" value="TIF2_asu_middle_sf"/>
</dbReference>
<dbReference type="SMART" id="SM00316">
    <property type="entry name" value="S1"/>
    <property type="match status" value="1"/>
</dbReference>
<dbReference type="Pfam" id="PF07541">
    <property type="entry name" value="EIF_2_alpha"/>
    <property type="match status" value="1"/>
</dbReference>
<comment type="caution">
    <text evidence="6">The sequence shown here is derived from an EMBL/GenBank/DDBJ whole genome shotgun (WGS) entry which is preliminary data.</text>
</comment>
<dbReference type="PANTHER" id="PTHR10602:SF0">
    <property type="entry name" value="EUKARYOTIC TRANSLATION INITIATION FACTOR 2 SUBUNIT 1"/>
    <property type="match status" value="1"/>
</dbReference>
<dbReference type="GO" id="GO:0043022">
    <property type="term" value="F:ribosome binding"/>
    <property type="evidence" value="ECO:0007669"/>
    <property type="project" value="TreeGrafter"/>
</dbReference>
<dbReference type="Gene3D" id="1.10.150.190">
    <property type="entry name" value="Translation initiation factor 2, subunit 1, domain 2"/>
    <property type="match status" value="1"/>
</dbReference>
<dbReference type="InterPro" id="IPR011488">
    <property type="entry name" value="TIF_2_asu"/>
</dbReference>
<dbReference type="InterPro" id="IPR003029">
    <property type="entry name" value="S1_domain"/>
</dbReference>
<gene>
    <name evidence="6" type="ORF">M0812_23997</name>
</gene>
<dbReference type="GO" id="GO:0005850">
    <property type="term" value="C:eukaryotic translation initiation factor 2 complex"/>
    <property type="evidence" value="ECO:0007669"/>
    <property type="project" value="TreeGrafter"/>
</dbReference>
<dbReference type="GO" id="GO:0003723">
    <property type="term" value="F:RNA binding"/>
    <property type="evidence" value="ECO:0007669"/>
    <property type="project" value="InterPro"/>
</dbReference>
<dbReference type="Proteomes" id="UP001146793">
    <property type="component" value="Unassembled WGS sequence"/>
</dbReference>
<dbReference type="GO" id="GO:0033290">
    <property type="term" value="C:eukaryotic 48S preinitiation complex"/>
    <property type="evidence" value="ECO:0007669"/>
    <property type="project" value="TreeGrafter"/>
</dbReference>
<dbReference type="InterPro" id="IPR044126">
    <property type="entry name" value="S1_IF2_alpha"/>
</dbReference>